<keyword evidence="6" id="KW-1185">Reference proteome</keyword>
<evidence type="ECO:0000259" key="4">
    <source>
        <dbReference type="PROSITE" id="PS50893"/>
    </source>
</evidence>
<evidence type="ECO:0000313" key="5">
    <source>
        <dbReference type="EMBL" id="OKL49784.1"/>
    </source>
</evidence>
<dbReference type="AlphaFoldDB" id="A0A1Q5PQD1"/>
<comment type="caution">
    <text evidence="5">The sequence shown here is derived from an EMBL/GenBank/DDBJ whole genome shotgun (WGS) entry which is preliminary data.</text>
</comment>
<sequence>MTETGLGNVNEPILQISDLSFAYGDRQVLADIALSLDSGQCLALVGPSGCGKSTLLKLLAGLLPLQSGRVSWDGKSDSAHAITAQVGALMPQSDALYPWLRVLDNVALGARLAGASKRDARAKALELLTQVGLADFTQAWPGELSGGMRSRVSFVRTLSSGRPLWLLDEPFGALDALTREEVQDWLLQQRQQHGATMVIVTHDVAEAVLLGDRIAVLPKEPGALVAELEVPQLTRADADFVTWCEQVRALLKA</sequence>
<evidence type="ECO:0000256" key="2">
    <source>
        <dbReference type="ARBA" id="ARBA00022741"/>
    </source>
</evidence>
<feature type="domain" description="ABC transporter" evidence="4">
    <location>
        <begin position="14"/>
        <end position="244"/>
    </location>
</feature>
<dbReference type="InterPro" id="IPR017871">
    <property type="entry name" value="ABC_transporter-like_CS"/>
</dbReference>
<keyword evidence="2" id="KW-0547">Nucleotide-binding</keyword>
<dbReference type="SUPFAM" id="SSF52540">
    <property type="entry name" value="P-loop containing nucleoside triphosphate hydrolases"/>
    <property type="match status" value="1"/>
</dbReference>
<dbReference type="RefSeq" id="WP_073708668.1">
    <property type="nucleotide sequence ID" value="NZ_MQSU01000001.1"/>
</dbReference>
<dbReference type="GO" id="GO:0005524">
    <property type="term" value="F:ATP binding"/>
    <property type="evidence" value="ECO:0007669"/>
    <property type="project" value="UniProtKB-KW"/>
</dbReference>
<proteinExistence type="predicted"/>
<dbReference type="OrthoDB" id="8773773at2"/>
<name>A0A1Q5PQD1_9ACTO</name>
<protein>
    <recommendedName>
        <fullName evidence="4">ABC transporter domain-containing protein</fullName>
    </recommendedName>
</protein>
<dbReference type="STRING" id="1921764.BSR28_00270"/>
<dbReference type="PANTHER" id="PTHR42788">
    <property type="entry name" value="TAURINE IMPORT ATP-BINDING PROTEIN-RELATED"/>
    <property type="match status" value="1"/>
</dbReference>
<dbReference type="Gene3D" id="3.40.50.300">
    <property type="entry name" value="P-loop containing nucleotide triphosphate hydrolases"/>
    <property type="match status" value="1"/>
</dbReference>
<gene>
    <name evidence="5" type="ORF">BSR29_02215</name>
</gene>
<dbReference type="PROSITE" id="PS00211">
    <property type="entry name" value="ABC_TRANSPORTER_1"/>
    <property type="match status" value="1"/>
</dbReference>
<dbReference type="Proteomes" id="UP000186785">
    <property type="component" value="Unassembled WGS sequence"/>
</dbReference>
<dbReference type="InterPro" id="IPR003593">
    <property type="entry name" value="AAA+_ATPase"/>
</dbReference>
<evidence type="ECO:0000256" key="3">
    <source>
        <dbReference type="ARBA" id="ARBA00022840"/>
    </source>
</evidence>
<dbReference type="EMBL" id="MQSV01000001">
    <property type="protein sequence ID" value="OKL49784.1"/>
    <property type="molecule type" value="Genomic_DNA"/>
</dbReference>
<dbReference type="GO" id="GO:0016887">
    <property type="term" value="F:ATP hydrolysis activity"/>
    <property type="evidence" value="ECO:0007669"/>
    <property type="project" value="InterPro"/>
</dbReference>
<evidence type="ECO:0000256" key="1">
    <source>
        <dbReference type="ARBA" id="ARBA00022448"/>
    </source>
</evidence>
<dbReference type="Pfam" id="PF00005">
    <property type="entry name" value="ABC_tran"/>
    <property type="match status" value="1"/>
</dbReference>
<dbReference type="InterPro" id="IPR003439">
    <property type="entry name" value="ABC_transporter-like_ATP-bd"/>
</dbReference>
<reference evidence="5 6" key="1">
    <citation type="submission" date="2016-11" db="EMBL/GenBank/DDBJ databases">
        <title>Actinomyces gypaetusis sp. nov. isolated from the vulture Gypaetus barbatus in Qinghai Tibet Plateau China.</title>
        <authorList>
            <person name="Meng X."/>
        </authorList>
    </citation>
    <scope>NUCLEOTIDE SEQUENCE [LARGE SCALE GENOMIC DNA]</scope>
    <source>
        <strain evidence="5 6">VUL4_2</strain>
    </source>
</reference>
<organism evidence="5 6">
    <name type="scientific">Boudabousia liubingyangii</name>
    <dbReference type="NCBI Taxonomy" id="1921764"/>
    <lineage>
        <taxon>Bacteria</taxon>
        <taxon>Bacillati</taxon>
        <taxon>Actinomycetota</taxon>
        <taxon>Actinomycetes</taxon>
        <taxon>Actinomycetales</taxon>
        <taxon>Actinomycetaceae</taxon>
        <taxon>Boudabousia</taxon>
    </lineage>
</organism>
<dbReference type="InterPro" id="IPR027417">
    <property type="entry name" value="P-loop_NTPase"/>
</dbReference>
<dbReference type="InterPro" id="IPR050166">
    <property type="entry name" value="ABC_transporter_ATP-bind"/>
</dbReference>
<accession>A0A1Q5PQD1</accession>
<dbReference type="PROSITE" id="PS50893">
    <property type="entry name" value="ABC_TRANSPORTER_2"/>
    <property type="match status" value="1"/>
</dbReference>
<dbReference type="PANTHER" id="PTHR42788:SF2">
    <property type="entry name" value="ABC TRANSPORTER ATP-BINDING PROTEIN"/>
    <property type="match status" value="1"/>
</dbReference>
<keyword evidence="1" id="KW-0813">Transport</keyword>
<dbReference type="SMART" id="SM00382">
    <property type="entry name" value="AAA"/>
    <property type="match status" value="1"/>
</dbReference>
<keyword evidence="3" id="KW-0067">ATP-binding</keyword>
<evidence type="ECO:0000313" key="6">
    <source>
        <dbReference type="Proteomes" id="UP000186785"/>
    </source>
</evidence>